<keyword evidence="1" id="KW-0597">Phosphoprotein</keyword>
<dbReference type="Pfam" id="PF25790">
    <property type="entry name" value="BCD1"/>
    <property type="match status" value="1"/>
</dbReference>
<dbReference type="PANTHER" id="PTHR13483">
    <property type="entry name" value="BOX C_D SNORNA PROTEIN 1-RELATED"/>
    <property type="match status" value="1"/>
</dbReference>
<feature type="non-terminal residue" evidence="9">
    <location>
        <position position="244"/>
    </location>
</feature>
<evidence type="ECO:0000313" key="10">
    <source>
        <dbReference type="Proteomes" id="UP000664859"/>
    </source>
</evidence>
<dbReference type="GO" id="GO:0000492">
    <property type="term" value="P:box C/D snoRNP assembly"/>
    <property type="evidence" value="ECO:0007669"/>
    <property type="project" value="TreeGrafter"/>
</dbReference>
<dbReference type="InterPro" id="IPR057721">
    <property type="entry name" value="BCD1_alpha/beta"/>
</dbReference>
<keyword evidence="10" id="KW-1185">Reference proteome</keyword>
<dbReference type="GO" id="GO:0048254">
    <property type="term" value="P:snoRNA localization"/>
    <property type="evidence" value="ECO:0007669"/>
    <property type="project" value="TreeGrafter"/>
</dbReference>
<evidence type="ECO:0000256" key="6">
    <source>
        <dbReference type="ARBA" id="ARBA00049654"/>
    </source>
</evidence>
<evidence type="ECO:0000256" key="3">
    <source>
        <dbReference type="ARBA" id="ARBA00022771"/>
    </source>
</evidence>
<dbReference type="GO" id="GO:0005634">
    <property type="term" value="C:nucleus"/>
    <property type="evidence" value="ECO:0007669"/>
    <property type="project" value="TreeGrafter"/>
</dbReference>
<dbReference type="Proteomes" id="UP000664859">
    <property type="component" value="Unassembled WGS sequence"/>
</dbReference>
<gene>
    <name evidence="9" type="ORF">JKP88DRAFT_322495</name>
</gene>
<evidence type="ECO:0000256" key="7">
    <source>
        <dbReference type="PROSITE-ProRule" id="PRU00453"/>
    </source>
</evidence>
<dbReference type="AlphaFoldDB" id="A0A835YT32"/>
<dbReference type="Pfam" id="PF04438">
    <property type="entry name" value="zf-HIT"/>
    <property type="match status" value="1"/>
</dbReference>
<keyword evidence="3 7" id="KW-0863">Zinc-finger</keyword>
<dbReference type="PANTHER" id="PTHR13483:SF3">
    <property type="entry name" value="BOX C_D SNORNA PROTEIN 1"/>
    <property type="match status" value="1"/>
</dbReference>
<organism evidence="9 10">
    <name type="scientific">Tribonema minus</name>
    <dbReference type="NCBI Taxonomy" id="303371"/>
    <lineage>
        <taxon>Eukaryota</taxon>
        <taxon>Sar</taxon>
        <taxon>Stramenopiles</taxon>
        <taxon>Ochrophyta</taxon>
        <taxon>PX clade</taxon>
        <taxon>Xanthophyceae</taxon>
        <taxon>Tribonematales</taxon>
        <taxon>Tribonemataceae</taxon>
        <taxon>Tribonema</taxon>
    </lineage>
</organism>
<dbReference type="SUPFAM" id="SSF144232">
    <property type="entry name" value="HIT/MYND zinc finger-like"/>
    <property type="match status" value="1"/>
</dbReference>
<keyword evidence="2" id="KW-0479">Metal-binding</keyword>
<reference evidence="9" key="1">
    <citation type="submission" date="2021-02" db="EMBL/GenBank/DDBJ databases">
        <title>First Annotated Genome of the Yellow-green Alga Tribonema minus.</title>
        <authorList>
            <person name="Mahan K.M."/>
        </authorList>
    </citation>
    <scope>NUCLEOTIDE SEQUENCE</scope>
    <source>
        <strain evidence="9">UTEX B ZZ1240</strain>
    </source>
</reference>
<feature type="domain" description="HIT-type" evidence="8">
    <location>
        <begin position="1"/>
        <end position="35"/>
    </location>
</feature>
<dbReference type="Gene3D" id="3.30.60.190">
    <property type="match status" value="1"/>
</dbReference>
<sequence>CQVCNAHARKYRCPRCLKQSCSLACCLAHKAQDRCSGRRDVTKFVGLADFTTSQLRSDYMFLEDVLCKVDSSKRALPPSASGAQQLERKRRRGAAPLPAALAAEEAEDAGLPQRCGGWLAQHSAVHQALVRHASAQGITLLLMPRGMSRHQVNTSRFNAKTGRTFWRVEWVFRCGSGGGGGSGGGSAAWGPGAEECSVVQARVDEGATLHSQVLKVFEKRPGTGPTRYRIRRYRAAMSADGSRG</sequence>
<name>A0A835YT32_9STRA</name>
<accession>A0A835YT32</accession>
<dbReference type="CDD" id="cd23023">
    <property type="entry name" value="zf-HIT_BCD1"/>
    <property type="match status" value="1"/>
</dbReference>
<comment type="function">
    <text evidence="5">Required for box C/D snoRNAs accumulation involved in snoRNA processing, snoRNA transport to the nucleolus and ribosome biogenesis.</text>
</comment>
<dbReference type="EMBL" id="JAFCMP010000346">
    <property type="protein sequence ID" value="KAG5180930.1"/>
    <property type="molecule type" value="Genomic_DNA"/>
</dbReference>
<dbReference type="GO" id="GO:0070761">
    <property type="term" value="C:pre-snoRNP complex"/>
    <property type="evidence" value="ECO:0007669"/>
    <property type="project" value="TreeGrafter"/>
</dbReference>
<dbReference type="InterPro" id="IPR051639">
    <property type="entry name" value="BCD1"/>
</dbReference>
<comment type="similarity">
    <text evidence="6">Belongs to the BCD1 family.</text>
</comment>
<feature type="non-terminal residue" evidence="9">
    <location>
        <position position="1"/>
    </location>
</feature>
<evidence type="ECO:0000313" key="9">
    <source>
        <dbReference type="EMBL" id="KAG5180930.1"/>
    </source>
</evidence>
<dbReference type="GO" id="GO:0000463">
    <property type="term" value="P:maturation of LSU-rRNA from tricistronic rRNA transcript (SSU-rRNA, 5.8S rRNA, LSU-rRNA)"/>
    <property type="evidence" value="ECO:0007669"/>
    <property type="project" value="TreeGrafter"/>
</dbReference>
<comment type="caution">
    <text evidence="9">The sequence shown here is derived from an EMBL/GenBank/DDBJ whole genome shotgun (WGS) entry which is preliminary data.</text>
</comment>
<protein>
    <recommendedName>
        <fullName evidence="8">HIT-type domain-containing protein</fullName>
    </recommendedName>
</protein>
<evidence type="ECO:0000256" key="4">
    <source>
        <dbReference type="ARBA" id="ARBA00022833"/>
    </source>
</evidence>
<dbReference type="OrthoDB" id="272357at2759"/>
<evidence type="ECO:0000256" key="1">
    <source>
        <dbReference type="ARBA" id="ARBA00022553"/>
    </source>
</evidence>
<evidence type="ECO:0000259" key="8">
    <source>
        <dbReference type="PROSITE" id="PS51083"/>
    </source>
</evidence>
<dbReference type="PROSITE" id="PS51083">
    <property type="entry name" value="ZF_HIT"/>
    <property type="match status" value="1"/>
</dbReference>
<dbReference type="InterPro" id="IPR007529">
    <property type="entry name" value="Znf_HIT"/>
</dbReference>
<evidence type="ECO:0000256" key="5">
    <source>
        <dbReference type="ARBA" id="ARBA00049598"/>
    </source>
</evidence>
<dbReference type="GO" id="GO:0008270">
    <property type="term" value="F:zinc ion binding"/>
    <property type="evidence" value="ECO:0007669"/>
    <property type="project" value="UniProtKB-UniRule"/>
</dbReference>
<proteinExistence type="inferred from homology"/>
<keyword evidence="4" id="KW-0862">Zinc</keyword>
<evidence type="ECO:0000256" key="2">
    <source>
        <dbReference type="ARBA" id="ARBA00022723"/>
    </source>
</evidence>